<dbReference type="Pfam" id="PF01784">
    <property type="entry name" value="DUF34_NIF3"/>
    <property type="match status" value="1"/>
</dbReference>
<dbReference type="GO" id="GO:0046872">
    <property type="term" value="F:metal ion binding"/>
    <property type="evidence" value="ECO:0007669"/>
    <property type="project" value="UniProtKB-KW"/>
</dbReference>
<dbReference type="PANTHER" id="PTHR13799:SF14">
    <property type="entry name" value="GTP CYCLOHYDROLASE 1 TYPE 2 HOMOLOG"/>
    <property type="match status" value="1"/>
</dbReference>
<evidence type="ECO:0000256" key="1">
    <source>
        <dbReference type="ARBA" id="ARBA00006964"/>
    </source>
</evidence>
<dbReference type="Proteomes" id="UP000463883">
    <property type="component" value="Chromosome"/>
</dbReference>
<keyword evidence="6" id="KW-1185">Reference proteome</keyword>
<dbReference type="InterPro" id="IPR036069">
    <property type="entry name" value="DUF34/NIF3_sf"/>
</dbReference>
<feature type="binding site" evidence="4">
    <location>
        <position position="97"/>
    </location>
    <ligand>
        <name>a divalent metal cation</name>
        <dbReference type="ChEBI" id="CHEBI:60240"/>
        <label>1</label>
    </ligand>
</feature>
<dbReference type="GO" id="GO:0005737">
    <property type="term" value="C:cytoplasm"/>
    <property type="evidence" value="ECO:0007669"/>
    <property type="project" value="TreeGrafter"/>
</dbReference>
<dbReference type="AlphaFoldDB" id="A0A6P1MHX2"/>
<feature type="binding site" evidence="4">
    <location>
        <position position="221"/>
    </location>
    <ligand>
        <name>a divalent metal cation</name>
        <dbReference type="ChEBI" id="CHEBI:60240"/>
        <label>1</label>
    </ligand>
</feature>
<dbReference type="SUPFAM" id="SSF102705">
    <property type="entry name" value="NIF3 (NGG1p interacting factor 3)-like"/>
    <property type="match status" value="1"/>
</dbReference>
<dbReference type="Gene3D" id="3.40.1390.30">
    <property type="entry name" value="NIF3 (NGG1p interacting factor 3)-like"/>
    <property type="match status" value="2"/>
</dbReference>
<dbReference type="PANTHER" id="PTHR13799">
    <property type="entry name" value="NGG1 INTERACTING FACTOR 3"/>
    <property type="match status" value="1"/>
</dbReference>
<sequence>MSTLEKIAPAELAESWDNSGFQINLEKGMINKILVTLEITGEVIKEAANLGVDMIITHHPLYFSPFKVVDRNTIIGNYTLELIKNGISVYSAHTNFDKAEYGNNFYLARLLNLKNINNFEKYSSDYTGLFGELPEKKSLKEIVREMEKLLDLHPNELRVVGNPEEQIRKIGLCTGAGIDMLEIAELNGCQLFITGDVKYHDAMKAKEKGMNVLDAGHYGTEKIFVSNMAGQLKNELKDAVEIFQSQVDINPFDFL</sequence>
<dbReference type="NCBIfam" id="TIGR00486">
    <property type="entry name" value="YbgI_SA1388"/>
    <property type="match status" value="1"/>
</dbReference>
<keyword evidence="3 4" id="KW-0479">Metal-binding</keyword>
<dbReference type="FunFam" id="3.40.1390.30:FF:000001">
    <property type="entry name" value="GTP cyclohydrolase 1 type 2"/>
    <property type="match status" value="1"/>
</dbReference>
<evidence type="ECO:0000313" key="5">
    <source>
        <dbReference type="EMBL" id="QHI73662.1"/>
    </source>
</evidence>
<dbReference type="KEGG" id="amic:Ami3637_15895"/>
<dbReference type="RefSeq" id="WP_162363427.1">
    <property type="nucleotide sequence ID" value="NZ_CP047591.1"/>
</dbReference>
<comment type="similarity">
    <text evidence="1">Belongs to the GTP cyclohydrolase I type 2/NIF3 family.</text>
</comment>
<name>A0A6P1MHX2_9FIRM</name>
<evidence type="ECO:0000313" key="6">
    <source>
        <dbReference type="Proteomes" id="UP000463883"/>
    </source>
</evidence>
<feature type="binding site" evidence="4">
    <location>
        <position position="59"/>
    </location>
    <ligand>
        <name>a divalent metal cation</name>
        <dbReference type="ChEBI" id="CHEBI:60240"/>
        <label>1</label>
    </ligand>
</feature>
<feature type="binding site" evidence="4">
    <location>
        <position position="58"/>
    </location>
    <ligand>
        <name>a divalent metal cation</name>
        <dbReference type="ChEBI" id="CHEBI:60240"/>
        <label>1</label>
    </ligand>
</feature>
<organism evidence="5 6">
    <name type="scientific">Aminipila terrae</name>
    <dbReference type="NCBI Taxonomy" id="2697030"/>
    <lineage>
        <taxon>Bacteria</taxon>
        <taxon>Bacillati</taxon>
        <taxon>Bacillota</taxon>
        <taxon>Clostridia</taxon>
        <taxon>Peptostreptococcales</taxon>
        <taxon>Anaerovoracaceae</taxon>
        <taxon>Aminipila</taxon>
    </lineage>
</organism>
<feature type="binding site" evidence="4">
    <location>
        <position position="217"/>
    </location>
    <ligand>
        <name>a divalent metal cation</name>
        <dbReference type="ChEBI" id="CHEBI:60240"/>
        <label>1</label>
    </ligand>
</feature>
<evidence type="ECO:0000256" key="2">
    <source>
        <dbReference type="ARBA" id="ARBA00022112"/>
    </source>
</evidence>
<reference evidence="5 6" key="1">
    <citation type="submission" date="2020-01" db="EMBL/GenBank/DDBJ databases">
        <title>Genomic analysis of Aminipila sp. CBA3637.</title>
        <authorList>
            <person name="Kim Y.B."/>
            <person name="Roh S.W."/>
        </authorList>
    </citation>
    <scope>NUCLEOTIDE SEQUENCE [LARGE SCALE GENOMIC DNA]</scope>
    <source>
        <strain evidence="5 6">CBA3637</strain>
    </source>
</reference>
<protein>
    <recommendedName>
        <fullName evidence="2">GTP cyclohydrolase 1 type 2 homolog</fullName>
    </recommendedName>
</protein>
<evidence type="ECO:0000256" key="4">
    <source>
        <dbReference type="PIRSR" id="PIRSR602678-1"/>
    </source>
</evidence>
<gene>
    <name evidence="5" type="ORF">Ami3637_15895</name>
</gene>
<accession>A0A6P1MHX2</accession>
<dbReference type="EMBL" id="CP047591">
    <property type="protein sequence ID" value="QHI73662.1"/>
    <property type="molecule type" value="Genomic_DNA"/>
</dbReference>
<proteinExistence type="inferred from homology"/>
<evidence type="ECO:0000256" key="3">
    <source>
        <dbReference type="ARBA" id="ARBA00022723"/>
    </source>
</evidence>
<dbReference type="InterPro" id="IPR002678">
    <property type="entry name" value="DUF34/NIF3"/>
</dbReference>